<evidence type="ECO:0000313" key="8">
    <source>
        <dbReference type="EMBL" id="ADV34664.1"/>
    </source>
</evidence>
<sequence>MAETKKKATTKASEEKKTITKKVATAKKTTTAKSTSTAKKSTTTAKKATTTTKKSAAPKATAEKKTTSRKKVTVEIDLTKNLKPKKPTKAELKAQEAKEESAKKKTAAKTAAQKAKLAKEEAAAKAKAEKEAQAALDELKAAAEAAKRKAKTYASSRAKVASLKLNDAKLEQEKFTKVILLHFDNKALPKELFASPKIYEQAIFDTIMADRASRRQGTHDVKNRSEVSGGGKKPWRQKGTGRARAGSTRSPIWVGGGRAFGPTPERNYSLKVNKKVRRAAFLSALTLLSNKKSVVIDDFKMSKISTKDAVNKLKSLKIENLKHILVVTTDETVYKSTANLQNVLCVKPNSVSVENLVWADVLVLSNEGLKNFEGRIK</sequence>
<accession>A0AB32XCM2</accession>
<dbReference type="InterPro" id="IPR023574">
    <property type="entry name" value="Ribosomal_uL4_dom_sf"/>
</dbReference>
<evidence type="ECO:0000256" key="4">
    <source>
        <dbReference type="ARBA" id="ARBA00035244"/>
    </source>
</evidence>
<evidence type="ECO:0000256" key="7">
    <source>
        <dbReference type="SAM" id="MobiDB-lite"/>
    </source>
</evidence>
<feature type="compositionally biased region" description="Basic and acidic residues" evidence="7">
    <location>
        <begin position="61"/>
        <end position="80"/>
    </location>
</feature>
<reference evidence="8 9" key="1">
    <citation type="journal article" date="2011" name="J. Bacteriol.">
        <title>Genome sequence of the repetitive-sequence-rich Mycoplasma fermentans strain M64.</title>
        <authorList>
            <person name="Shu H.W."/>
            <person name="Liu T.T."/>
            <person name="Chang H.Y."/>
            <person name="Liu Y.M."/>
            <person name="Wu K.M."/>
            <person name="Shu H.Y."/>
            <person name="Tsai S.F."/>
            <person name="Hsiao K.J."/>
            <person name="Hu W.S."/>
            <person name="Ng W.V."/>
        </authorList>
    </citation>
    <scope>NUCLEOTIDE SEQUENCE [LARGE SCALE GENOMIC DNA]</scope>
    <source>
        <strain evidence="8 9">M64</strain>
    </source>
</reference>
<dbReference type="AlphaFoldDB" id="A0AB32XCM2"/>
<comment type="function">
    <text evidence="5">Forms part of the polypeptide exit tunnel.</text>
</comment>
<dbReference type="EMBL" id="CP002458">
    <property type="protein sequence ID" value="ADV34664.1"/>
    <property type="molecule type" value="Genomic_DNA"/>
</dbReference>
<dbReference type="KEGG" id="mfm:MfeM64YM_0666"/>
<dbReference type="InterPro" id="IPR002136">
    <property type="entry name" value="Ribosomal_uL4"/>
</dbReference>
<protein>
    <recommendedName>
        <fullName evidence="4 5">Large ribosomal subunit protein uL4</fullName>
    </recommendedName>
</protein>
<dbReference type="PANTHER" id="PTHR10746">
    <property type="entry name" value="50S RIBOSOMAL PROTEIN L4"/>
    <property type="match status" value="1"/>
</dbReference>
<dbReference type="HAMAP" id="MF_01328_B">
    <property type="entry name" value="Ribosomal_uL4_B"/>
    <property type="match status" value="1"/>
</dbReference>
<dbReference type="NCBIfam" id="TIGR03953">
    <property type="entry name" value="rplD_bact"/>
    <property type="match status" value="1"/>
</dbReference>
<dbReference type="GO" id="GO:0006412">
    <property type="term" value="P:translation"/>
    <property type="evidence" value="ECO:0007669"/>
    <property type="project" value="UniProtKB-UniRule"/>
</dbReference>
<organism evidence="8 9">
    <name type="scientific">Mycoplasmopsis fermentans (strain M64)</name>
    <name type="common">Mycoplasma fermentans</name>
    <dbReference type="NCBI Taxonomy" id="943945"/>
    <lineage>
        <taxon>Bacteria</taxon>
        <taxon>Bacillati</taxon>
        <taxon>Mycoplasmatota</taxon>
        <taxon>Mycoplasmoidales</taxon>
        <taxon>Metamycoplasmataceae</taxon>
        <taxon>Mycoplasmopsis</taxon>
    </lineage>
</organism>
<evidence type="ECO:0000256" key="2">
    <source>
        <dbReference type="ARBA" id="ARBA00022980"/>
    </source>
</evidence>
<feature type="compositionally biased region" description="Basic and acidic residues" evidence="7">
    <location>
        <begin position="1"/>
        <end position="18"/>
    </location>
</feature>
<dbReference type="GO" id="GO:1990904">
    <property type="term" value="C:ribonucleoprotein complex"/>
    <property type="evidence" value="ECO:0007669"/>
    <property type="project" value="UniProtKB-KW"/>
</dbReference>
<comment type="function">
    <text evidence="5">One of the primary rRNA binding proteins, this protein initially binds near the 5'-end of the 23S rRNA. It is important during the early stages of 50S assembly. It makes multiple contacts with different domains of the 23S rRNA in the assembled 50S subunit and ribosome.</text>
</comment>
<dbReference type="RefSeq" id="WP_013354780.1">
    <property type="nucleotide sequence ID" value="NC_014921.1"/>
</dbReference>
<dbReference type="Pfam" id="PF00573">
    <property type="entry name" value="Ribosomal_L4"/>
    <property type="match status" value="1"/>
</dbReference>
<evidence type="ECO:0000256" key="1">
    <source>
        <dbReference type="ARBA" id="ARBA00010528"/>
    </source>
</evidence>
<keyword evidence="5" id="KW-0694">RNA-binding</keyword>
<dbReference type="GO" id="GO:0005840">
    <property type="term" value="C:ribosome"/>
    <property type="evidence" value="ECO:0007669"/>
    <property type="project" value="UniProtKB-KW"/>
</dbReference>
<dbReference type="Proteomes" id="UP000007473">
    <property type="component" value="Chromosome"/>
</dbReference>
<comment type="subunit">
    <text evidence="5">Part of the 50S ribosomal subunit.</text>
</comment>
<evidence type="ECO:0000256" key="5">
    <source>
        <dbReference type="HAMAP-Rule" id="MF_01328"/>
    </source>
</evidence>
<dbReference type="GO" id="GO:0019843">
    <property type="term" value="F:rRNA binding"/>
    <property type="evidence" value="ECO:0007669"/>
    <property type="project" value="UniProtKB-UniRule"/>
</dbReference>
<keyword evidence="2 5" id="KW-0689">Ribosomal protein</keyword>
<feature type="compositionally biased region" description="Basic and acidic residues" evidence="7">
    <location>
        <begin position="213"/>
        <end position="225"/>
    </location>
</feature>
<comment type="similarity">
    <text evidence="1 5">Belongs to the universal ribosomal protein uL4 family.</text>
</comment>
<dbReference type="GO" id="GO:0003735">
    <property type="term" value="F:structural constituent of ribosome"/>
    <property type="evidence" value="ECO:0007669"/>
    <property type="project" value="InterPro"/>
</dbReference>
<keyword evidence="5" id="KW-0699">rRNA-binding</keyword>
<feature type="region of interest" description="Disordered" evidence="7">
    <location>
        <begin position="213"/>
        <end position="258"/>
    </location>
</feature>
<feature type="compositionally biased region" description="Low complexity" evidence="7">
    <location>
        <begin position="21"/>
        <end position="60"/>
    </location>
</feature>
<dbReference type="Gene3D" id="3.40.1370.10">
    <property type="match status" value="1"/>
</dbReference>
<proteinExistence type="inferred from homology"/>
<feature type="compositionally biased region" description="Basic and acidic residues" evidence="7">
    <location>
        <begin position="88"/>
        <end position="103"/>
    </location>
</feature>
<evidence type="ECO:0000256" key="6">
    <source>
        <dbReference type="SAM" id="Coils"/>
    </source>
</evidence>
<keyword evidence="6" id="KW-0175">Coiled coil</keyword>
<gene>
    <name evidence="5 8" type="primary">rplD</name>
    <name evidence="8" type="ordered locus">MfeM64YM_0666</name>
</gene>
<dbReference type="SUPFAM" id="SSF52166">
    <property type="entry name" value="Ribosomal protein L4"/>
    <property type="match status" value="1"/>
</dbReference>
<keyword evidence="3 5" id="KW-0687">Ribonucleoprotein</keyword>
<name>A0AB32XCM2_MYCFM</name>
<dbReference type="PANTHER" id="PTHR10746:SF6">
    <property type="entry name" value="LARGE RIBOSOMAL SUBUNIT PROTEIN UL4M"/>
    <property type="match status" value="1"/>
</dbReference>
<feature type="coiled-coil region" evidence="6">
    <location>
        <begin position="112"/>
        <end position="156"/>
    </location>
</feature>
<evidence type="ECO:0000256" key="3">
    <source>
        <dbReference type="ARBA" id="ARBA00023274"/>
    </source>
</evidence>
<feature type="region of interest" description="Disordered" evidence="7">
    <location>
        <begin position="1"/>
        <end position="108"/>
    </location>
</feature>
<dbReference type="InterPro" id="IPR013005">
    <property type="entry name" value="Ribosomal_uL4-like"/>
</dbReference>
<evidence type="ECO:0000313" key="9">
    <source>
        <dbReference type="Proteomes" id="UP000007473"/>
    </source>
</evidence>